<dbReference type="AlphaFoldDB" id="A0A382YDA3"/>
<sequence length="213" mass="24664">SIFTVTPKLVEELHAALEMCETRTRSIGKESLAEIASVTKTLFEISNPTTLVRHPLIINISIRTLERLLDQPENWALEHRSQIHKLLSELTNLIDNYSIQDFHNSFEEENSFSDNGKNELREEFGDLPAKVLYKNFGRLDVLEKIEDNNTYTLIENHKTYFEYKHIDLPLCLTFTPDRVMLESKSMEILDIAMEEIENVCGHSLFYLAKTITS</sequence>
<organism evidence="1">
    <name type="scientific">marine metagenome</name>
    <dbReference type="NCBI Taxonomy" id="408172"/>
    <lineage>
        <taxon>unclassified sequences</taxon>
        <taxon>metagenomes</taxon>
        <taxon>ecological metagenomes</taxon>
    </lineage>
</organism>
<evidence type="ECO:0000313" key="1">
    <source>
        <dbReference type="EMBL" id="SVD80498.1"/>
    </source>
</evidence>
<accession>A0A382YDA3</accession>
<reference evidence="1" key="1">
    <citation type="submission" date="2018-05" db="EMBL/GenBank/DDBJ databases">
        <authorList>
            <person name="Lanie J.A."/>
            <person name="Ng W.-L."/>
            <person name="Kazmierczak K.M."/>
            <person name="Andrzejewski T.M."/>
            <person name="Davidsen T.M."/>
            <person name="Wayne K.J."/>
            <person name="Tettelin H."/>
            <person name="Glass J.I."/>
            <person name="Rusch D."/>
            <person name="Podicherti R."/>
            <person name="Tsui H.-C.T."/>
            <person name="Winkler M.E."/>
        </authorList>
    </citation>
    <scope>NUCLEOTIDE SEQUENCE</scope>
</reference>
<gene>
    <name evidence="1" type="ORF">METZ01_LOCUS433352</name>
</gene>
<name>A0A382YDA3_9ZZZZ</name>
<proteinExistence type="predicted"/>
<dbReference type="EMBL" id="UINC01174395">
    <property type="protein sequence ID" value="SVD80498.1"/>
    <property type="molecule type" value="Genomic_DNA"/>
</dbReference>
<protein>
    <submittedName>
        <fullName evidence="1">Uncharacterized protein</fullName>
    </submittedName>
</protein>
<feature type="non-terminal residue" evidence="1">
    <location>
        <position position="1"/>
    </location>
</feature>